<dbReference type="InterPro" id="IPR006012">
    <property type="entry name" value="Syntaxin/epimorphin_CS"/>
</dbReference>
<sequence length="321" mass="34735">MAPRMGGTSRDRTKEFFDVVRSVEASKLGASVSAPEAGSLRARRSQFNLRAAAIGKDIQSVSVKLEKLAKLAQRKSLFDDPTVEIQELTFVIKQDIAGLNSKLEELGKLQAQAGRAGSKQAGDHLGNVVDALKNHLAHTASDFKDVLKLRTESLQAQQSRRSQFLGDSSSLGPLGSSVTRSSASSVAIDLGSGSAGAVATDSLVSQSQEDSSSRGPAEFRMQLQQARPESAYLRARAEAVQQVESTIAELGQIFSQLATMVSQQGEMVERIDANVEDTLRNMEEGQNQLVQYYNSVSSNRGLILKVFGVFLLFLILWIFLA</sequence>
<dbReference type="AlphaFoldDB" id="A0A7S1T854"/>
<dbReference type="Gene3D" id="1.20.58.70">
    <property type="match status" value="1"/>
</dbReference>
<dbReference type="Pfam" id="PF05739">
    <property type="entry name" value="SNARE"/>
    <property type="match status" value="1"/>
</dbReference>
<dbReference type="PANTHER" id="PTHR19957">
    <property type="entry name" value="SYNTAXIN"/>
    <property type="match status" value="1"/>
</dbReference>
<dbReference type="GO" id="GO:0006906">
    <property type="term" value="P:vesicle fusion"/>
    <property type="evidence" value="ECO:0007669"/>
    <property type="project" value="TreeGrafter"/>
</dbReference>
<evidence type="ECO:0000256" key="8">
    <source>
        <dbReference type="SAM" id="Phobius"/>
    </source>
</evidence>
<evidence type="ECO:0000256" key="3">
    <source>
        <dbReference type="ARBA" id="ARBA00022448"/>
    </source>
</evidence>
<dbReference type="SUPFAM" id="SSF47661">
    <property type="entry name" value="t-snare proteins"/>
    <property type="match status" value="1"/>
</dbReference>
<comment type="similarity">
    <text evidence="2">Belongs to the syntaxin family.</text>
</comment>
<keyword evidence="4 8" id="KW-0812">Transmembrane</keyword>
<organism evidence="10">
    <name type="scientific">Compsopogon caeruleus</name>
    <dbReference type="NCBI Taxonomy" id="31354"/>
    <lineage>
        <taxon>Eukaryota</taxon>
        <taxon>Rhodophyta</taxon>
        <taxon>Compsopogonophyceae</taxon>
        <taxon>Compsopogonales</taxon>
        <taxon>Compsopogonaceae</taxon>
        <taxon>Compsopogon</taxon>
    </lineage>
</organism>
<proteinExistence type="inferred from homology"/>
<evidence type="ECO:0000259" key="9">
    <source>
        <dbReference type="PROSITE" id="PS50192"/>
    </source>
</evidence>
<keyword evidence="7 8" id="KW-0472">Membrane</keyword>
<dbReference type="SMART" id="SM00397">
    <property type="entry name" value="t_SNARE"/>
    <property type="match status" value="1"/>
</dbReference>
<dbReference type="PROSITE" id="PS00914">
    <property type="entry name" value="SYNTAXIN"/>
    <property type="match status" value="1"/>
</dbReference>
<dbReference type="GO" id="GO:0048278">
    <property type="term" value="P:vesicle docking"/>
    <property type="evidence" value="ECO:0007669"/>
    <property type="project" value="TreeGrafter"/>
</dbReference>
<evidence type="ECO:0000256" key="5">
    <source>
        <dbReference type="ARBA" id="ARBA00022989"/>
    </source>
</evidence>
<name>A0A7S1T854_9RHOD</name>
<dbReference type="PROSITE" id="PS50192">
    <property type="entry name" value="T_SNARE"/>
    <property type="match status" value="1"/>
</dbReference>
<dbReference type="GO" id="GO:0000139">
    <property type="term" value="C:Golgi membrane"/>
    <property type="evidence" value="ECO:0007669"/>
    <property type="project" value="TreeGrafter"/>
</dbReference>
<dbReference type="CDD" id="cd15844">
    <property type="entry name" value="SNARE_syntaxin5"/>
    <property type="match status" value="1"/>
</dbReference>
<accession>A0A7S1T854</accession>
<dbReference type="InterPro" id="IPR045242">
    <property type="entry name" value="Syntaxin"/>
</dbReference>
<keyword evidence="3" id="KW-0813">Transport</keyword>
<dbReference type="GO" id="GO:0005484">
    <property type="term" value="F:SNAP receptor activity"/>
    <property type="evidence" value="ECO:0007669"/>
    <property type="project" value="InterPro"/>
</dbReference>
<evidence type="ECO:0000256" key="2">
    <source>
        <dbReference type="ARBA" id="ARBA00009063"/>
    </source>
</evidence>
<evidence type="ECO:0000256" key="4">
    <source>
        <dbReference type="ARBA" id="ARBA00022692"/>
    </source>
</evidence>
<keyword evidence="5 8" id="KW-1133">Transmembrane helix</keyword>
<dbReference type="InterPro" id="IPR010989">
    <property type="entry name" value="SNARE"/>
</dbReference>
<protein>
    <recommendedName>
        <fullName evidence="9">t-SNARE coiled-coil homology domain-containing protein</fullName>
    </recommendedName>
</protein>
<dbReference type="GO" id="GO:0006886">
    <property type="term" value="P:intracellular protein transport"/>
    <property type="evidence" value="ECO:0007669"/>
    <property type="project" value="InterPro"/>
</dbReference>
<dbReference type="InterPro" id="IPR000727">
    <property type="entry name" value="T_SNARE_dom"/>
</dbReference>
<dbReference type="GO" id="GO:0000149">
    <property type="term" value="F:SNARE binding"/>
    <property type="evidence" value="ECO:0007669"/>
    <property type="project" value="TreeGrafter"/>
</dbReference>
<evidence type="ECO:0000256" key="6">
    <source>
        <dbReference type="ARBA" id="ARBA00023054"/>
    </source>
</evidence>
<reference evidence="10" key="1">
    <citation type="submission" date="2021-01" db="EMBL/GenBank/DDBJ databases">
        <authorList>
            <person name="Corre E."/>
            <person name="Pelletier E."/>
            <person name="Niang G."/>
            <person name="Scheremetjew M."/>
            <person name="Finn R."/>
            <person name="Kale V."/>
            <person name="Holt S."/>
            <person name="Cochrane G."/>
            <person name="Meng A."/>
            <person name="Brown T."/>
            <person name="Cohen L."/>
        </authorList>
    </citation>
    <scope>NUCLEOTIDE SEQUENCE</scope>
    <source>
        <strain evidence="10">SAG 36.94</strain>
    </source>
</reference>
<dbReference type="EMBL" id="HBGH01003008">
    <property type="protein sequence ID" value="CAD9227508.1"/>
    <property type="molecule type" value="Transcribed_RNA"/>
</dbReference>
<feature type="transmembrane region" description="Helical" evidence="8">
    <location>
        <begin position="302"/>
        <end position="320"/>
    </location>
</feature>
<dbReference type="PANTHER" id="PTHR19957:SF3">
    <property type="entry name" value="SYNTAXIN-5"/>
    <property type="match status" value="1"/>
</dbReference>
<dbReference type="GO" id="GO:0006888">
    <property type="term" value="P:endoplasmic reticulum to Golgi vesicle-mediated transport"/>
    <property type="evidence" value="ECO:0007669"/>
    <property type="project" value="TreeGrafter"/>
</dbReference>
<evidence type="ECO:0000256" key="7">
    <source>
        <dbReference type="ARBA" id="ARBA00023136"/>
    </source>
</evidence>
<evidence type="ECO:0000313" key="10">
    <source>
        <dbReference type="EMBL" id="CAD9227508.1"/>
    </source>
</evidence>
<evidence type="ECO:0000256" key="1">
    <source>
        <dbReference type="ARBA" id="ARBA00004211"/>
    </source>
</evidence>
<keyword evidence="6" id="KW-0175">Coiled coil</keyword>
<feature type="domain" description="T-SNARE coiled-coil homology" evidence="9">
    <location>
        <begin position="230"/>
        <end position="292"/>
    </location>
</feature>
<comment type="subcellular location">
    <subcellularLocation>
        <location evidence="1">Membrane</location>
        <topology evidence="1">Single-pass type IV membrane protein</topology>
    </subcellularLocation>
</comment>
<gene>
    <name evidence="10" type="ORF">CCAE0312_LOCUS1629</name>
</gene>
<dbReference type="GO" id="GO:0031201">
    <property type="term" value="C:SNARE complex"/>
    <property type="evidence" value="ECO:0007669"/>
    <property type="project" value="TreeGrafter"/>
</dbReference>